<protein>
    <submittedName>
        <fullName evidence="5">Mitochondrial chaperone BCS1</fullName>
    </submittedName>
</protein>
<evidence type="ECO:0000256" key="2">
    <source>
        <dbReference type="SAM" id="Coils"/>
    </source>
</evidence>
<name>A0A8F8KLW7_9VIRU</name>
<dbReference type="GO" id="GO:0016887">
    <property type="term" value="F:ATP hydrolysis activity"/>
    <property type="evidence" value="ECO:0007669"/>
    <property type="project" value="InterPro"/>
</dbReference>
<sequence>MDTVAATLISSYVVDQYGTDWSTSTKMSIMALVTACVVSSLKFGLVVLKKIWSFIGKMGPKSFIVTESSDARTYYYFNKWVLANHAKQVNHAISKEYRGAVFTVPTSFDSFSVKYEEHTIQVKPKKGHEDTESKTDKYSSSTDFDIELCSETAPFAVLEQFAVKCAATQESTGKKATTNRLTIHTLFTGSGGDDDDGGRRRKKRKDAACIDWMTTSCVTNKCLANTVLSKTVETELVQTVIDFVNNESWYAAKGIPYKKNFLLHGPGGTGKTSVIKAIASHIEAEVFCISMSEITSDAVIQEAVARMRGIARSKFVILCLEDLDRSEMFDDDRYYNNENRSLLQGLLQVLDGINEPNAQITFITANDPTKIEKASDVLTRPGRIDKKVELTYCDEDQKMRMAMNHYDLKEGSDDELIQRLRKGLAKKQNVTPASLVQLFCNYPIPTELITLLENQSREAIDEVNRVMKIDEDEDCHKADYKAVRAQNRKTRMRRTLMRTKRDIKRLEKSISETTTQRVLKKIEAKTKQLTSLETRLSKIIETEKKEKARAKAKAAKNKNKIKTKKDSSTRAKRKPVKSQEASSDDTDCDFSGPEEDWGQEDVPHSLIPLEDD</sequence>
<gene>
    <name evidence="5" type="ORF">KOM_12_541</name>
</gene>
<accession>A0A8F8KLW7</accession>
<proteinExistence type="inferred from homology"/>
<comment type="similarity">
    <text evidence="1">Belongs to the AAA ATPase family. BCS1 subfamily.</text>
</comment>
<dbReference type="InterPro" id="IPR003959">
    <property type="entry name" value="ATPase_AAA_core"/>
</dbReference>
<dbReference type="EMBL" id="MZ420154">
    <property type="protein sequence ID" value="QYA18809.1"/>
    <property type="molecule type" value="Genomic_DNA"/>
</dbReference>
<feature type="domain" description="AAA+ ATPase" evidence="4">
    <location>
        <begin position="257"/>
        <end position="394"/>
    </location>
</feature>
<dbReference type="GO" id="GO:0005524">
    <property type="term" value="F:ATP binding"/>
    <property type="evidence" value="ECO:0007669"/>
    <property type="project" value="InterPro"/>
</dbReference>
<feature type="compositionally biased region" description="Acidic residues" evidence="3">
    <location>
        <begin position="582"/>
        <end position="599"/>
    </location>
</feature>
<feature type="coiled-coil region" evidence="2">
    <location>
        <begin position="489"/>
        <end position="516"/>
    </location>
</feature>
<dbReference type="SUPFAM" id="SSF52540">
    <property type="entry name" value="P-loop containing nucleoside triphosphate hydrolases"/>
    <property type="match status" value="1"/>
</dbReference>
<dbReference type="Pfam" id="PF00004">
    <property type="entry name" value="AAA"/>
    <property type="match status" value="1"/>
</dbReference>
<evidence type="ECO:0000313" key="5">
    <source>
        <dbReference type="EMBL" id="QYA18809.1"/>
    </source>
</evidence>
<keyword evidence="2" id="KW-0175">Coiled coil</keyword>
<reference evidence="5" key="1">
    <citation type="submission" date="2021-06" db="EMBL/GenBank/DDBJ databases">
        <authorList>
            <person name="Rolland C."/>
        </authorList>
    </citation>
    <scope>NUCLEOTIDE SEQUENCE</scope>
    <source>
        <strain evidence="5">347.936635</strain>
    </source>
</reference>
<dbReference type="PANTHER" id="PTHR23070">
    <property type="entry name" value="BCS1 AAA-TYPE ATPASE"/>
    <property type="match status" value="1"/>
</dbReference>
<evidence type="ECO:0000259" key="4">
    <source>
        <dbReference type="SMART" id="SM00382"/>
    </source>
</evidence>
<feature type="region of interest" description="Disordered" evidence="3">
    <location>
        <begin position="544"/>
        <end position="612"/>
    </location>
</feature>
<dbReference type="InterPro" id="IPR050747">
    <property type="entry name" value="Mitochondrial_chaperone_BCS1"/>
</dbReference>
<feature type="compositionally biased region" description="Basic residues" evidence="3">
    <location>
        <begin position="547"/>
        <end position="563"/>
    </location>
</feature>
<dbReference type="InterPro" id="IPR027417">
    <property type="entry name" value="P-loop_NTPase"/>
</dbReference>
<dbReference type="InterPro" id="IPR003593">
    <property type="entry name" value="AAA+_ATPase"/>
</dbReference>
<organism evidence="5">
    <name type="scientific">Clandestinovirus</name>
    <dbReference type="NCBI Taxonomy" id="2831644"/>
    <lineage>
        <taxon>Viruses</taxon>
    </lineage>
</organism>
<evidence type="ECO:0000256" key="1">
    <source>
        <dbReference type="ARBA" id="ARBA00007448"/>
    </source>
</evidence>
<evidence type="ECO:0000256" key="3">
    <source>
        <dbReference type="SAM" id="MobiDB-lite"/>
    </source>
</evidence>
<dbReference type="SMART" id="SM00382">
    <property type="entry name" value="AAA"/>
    <property type="match status" value="1"/>
</dbReference>
<dbReference type="Gene3D" id="3.40.50.300">
    <property type="entry name" value="P-loop containing nucleotide triphosphate hydrolases"/>
    <property type="match status" value="1"/>
</dbReference>